<protein>
    <recommendedName>
        <fullName evidence="3">Transposase</fullName>
    </recommendedName>
</protein>
<name>A0ABT4DY42_9BACL</name>
<dbReference type="EMBL" id="JAMDLW010000032">
    <property type="protein sequence ID" value="MCY9522282.1"/>
    <property type="molecule type" value="Genomic_DNA"/>
</dbReference>
<accession>A0ABT4DY42</accession>
<reference evidence="1 2" key="1">
    <citation type="submission" date="2022-05" db="EMBL/GenBank/DDBJ databases">
        <title>Genome Sequencing of Bee-Associated Microbes.</title>
        <authorList>
            <person name="Dunlap C."/>
        </authorList>
    </citation>
    <scope>NUCLEOTIDE SEQUENCE [LARGE SCALE GENOMIC DNA]</scope>
    <source>
        <strain evidence="1 2">NRRL NRS-1438</strain>
    </source>
</reference>
<dbReference type="RefSeq" id="WP_087434505.1">
    <property type="nucleotide sequence ID" value="NZ_JAMDLV010000070.1"/>
</dbReference>
<organism evidence="1 2">
    <name type="scientific">Paenibacillus apiarius</name>
    <dbReference type="NCBI Taxonomy" id="46240"/>
    <lineage>
        <taxon>Bacteria</taxon>
        <taxon>Bacillati</taxon>
        <taxon>Bacillota</taxon>
        <taxon>Bacilli</taxon>
        <taxon>Bacillales</taxon>
        <taxon>Paenibacillaceae</taxon>
        <taxon>Paenibacillus</taxon>
    </lineage>
</organism>
<evidence type="ECO:0000313" key="1">
    <source>
        <dbReference type="EMBL" id="MCY9522282.1"/>
    </source>
</evidence>
<proteinExistence type="predicted"/>
<evidence type="ECO:0008006" key="3">
    <source>
        <dbReference type="Google" id="ProtNLM"/>
    </source>
</evidence>
<sequence>MSTLKDIQSALSNCVELDERGLKELQKILCTKLKSVKEKLHSISKNAQTSYPDCPDCHSSNIKAHAKNPVPRFFCVDCKITYIKDRQPLYYRRKNRDKIIDLIVAIYTTDKSITNIIEQLGISIKTYYEWRKQILSFFPQLQDKFKNRRKK</sequence>
<evidence type="ECO:0000313" key="2">
    <source>
        <dbReference type="Proteomes" id="UP001207626"/>
    </source>
</evidence>
<gene>
    <name evidence="1" type="ORF">M5X09_21935</name>
</gene>
<comment type="caution">
    <text evidence="1">The sequence shown here is derived from an EMBL/GenBank/DDBJ whole genome shotgun (WGS) entry which is preliminary data.</text>
</comment>
<dbReference type="Proteomes" id="UP001207626">
    <property type="component" value="Unassembled WGS sequence"/>
</dbReference>
<keyword evidence="2" id="KW-1185">Reference proteome</keyword>